<evidence type="ECO:0000256" key="2">
    <source>
        <dbReference type="ARBA" id="ARBA00004141"/>
    </source>
</evidence>
<keyword evidence="9" id="KW-0130">Cell adhesion</keyword>
<keyword evidence="12 15" id="KW-0472">Membrane</keyword>
<keyword evidence="13" id="KW-0325">Glycoprotein</keyword>
<organism evidence="17 18">
    <name type="scientific">Cylindrotheca closterium</name>
    <dbReference type="NCBI Taxonomy" id="2856"/>
    <lineage>
        <taxon>Eukaryota</taxon>
        <taxon>Sar</taxon>
        <taxon>Stramenopiles</taxon>
        <taxon>Ochrophyta</taxon>
        <taxon>Bacillariophyta</taxon>
        <taxon>Bacillariophyceae</taxon>
        <taxon>Bacillariophycidae</taxon>
        <taxon>Bacillariales</taxon>
        <taxon>Bacillariaceae</taxon>
        <taxon>Cylindrotheca</taxon>
    </lineage>
</organism>
<evidence type="ECO:0000256" key="12">
    <source>
        <dbReference type="ARBA" id="ARBA00023136"/>
    </source>
</evidence>
<keyword evidence="6" id="KW-0217">Developmental protein</keyword>
<dbReference type="InterPro" id="IPR014710">
    <property type="entry name" value="RmlC-like_jellyroll"/>
</dbReference>
<evidence type="ECO:0000256" key="13">
    <source>
        <dbReference type="ARBA" id="ARBA00023180"/>
    </source>
</evidence>
<evidence type="ECO:0000256" key="14">
    <source>
        <dbReference type="SAM" id="MobiDB-lite"/>
    </source>
</evidence>
<gene>
    <name evidence="17" type="ORF">CYCCA115_LOCUS11341</name>
</gene>
<evidence type="ECO:0000256" key="15">
    <source>
        <dbReference type="SAM" id="Phobius"/>
    </source>
</evidence>
<evidence type="ECO:0000256" key="8">
    <source>
        <dbReference type="ARBA" id="ARBA00022692"/>
    </source>
</evidence>
<dbReference type="CDD" id="cd00038">
    <property type="entry name" value="CAP_ED"/>
    <property type="match status" value="1"/>
</dbReference>
<dbReference type="SUPFAM" id="SSF51206">
    <property type="entry name" value="cAMP-binding domain-like"/>
    <property type="match status" value="1"/>
</dbReference>
<evidence type="ECO:0000256" key="1">
    <source>
        <dbReference type="ARBA" id="ARBA00004124"/>
    </source>
</evidence>
<dbReference type="EMBL" id="CAKOGP040001736">
    <property type="protein sequence ID" value="CAJ1947853.1"/>
    <property type="molecule type" value="Genomic_DNA"/>
</dbReference>
<dbReference type="PROSITE" id="PS50042">
    <property type="entry name" value="CNMP_BINDING_3"/>
    <property type="match status" value="1"/>
</dbReference>
<evidence type="ECO:0000256" key="7">
    <source>
        <dbReference type="ARBA" id="ARBA00022475"/>
    </source>
</evidence>
<evidence type="ECO:0000256" key="3">
    <source>
        <dbReference type="ARBA" id="ARBA00004435"/>
    </source>
</evidence>
<feature type="transmembrane region" description="Helical" evidence="15">
    <location>
        <begin position="75"/>
        <end position="93"/>
    </location>
</feature>
<dbReference type="InterPro" id="IPR000595">
    <property type="entry name" value="cNMP-bd_dom"/>
</dbReference>
<evidence type="ECO:0000259" key="16">
    <source>
        <dbReference type="PROSITE" id="PS50042"/>
    </source>
</evidence>
<keyword evidence="7" id="KW-1003">Cell membrane</keyword>
<evidence type="ECO:0000256" key="9">
    <source>
        <dbReference type="ARBA" id="ARBA00022889"/>
    </source>
</evidence>
<keyword evidence="5" id="KW-0796">Tight junction</keyword>
<evidence type="ECO:0000313" key="17">
    <source>
        <dbReference type="EMBL" id="CAJ1947853.1"/>
    </source>
</evidence>
<dbReference type="Pfam" id="PF04831">
    <property type="entry name" value="POPDC1-3"/>
    <property type="match status" value="1"/>
</dbReference>
<comment type="subcellular location">
    <subcellularLocation>
        <location evidence="3">Cell junction</location>
        <location evidence="3">Tight junction</location>
    </subcellularLocation>
    <subcellularLocation>
        <location evidence="1">Lateral cell membrane</location>
    </subcellularLocation>
    <subcellularLocation>
        <location evidence="2">Membrane</location>
        <topology evidence="2">Multi-pass membrane protein</topology>
    </subcellularLocation>
</comment>
<dbReference type="AlphaFoldDB" id="A0AAD2FP07"/>
<comment type="similarity">
    <text evidence="4">Belongs to the popeye family.</text>
</comment>
<evidence type="ECO:0000256" key="5">
    <source>
        <dbReference type="ARBA" id="ARBA00022427"/>
    </source>
</evidence>
<evidence type="ECO:0000256" key="11">
    <source>
        <dbReference type="ARBA" id="ARBA00022989"/>
    </source>
</evidence>
<dbReference type="InterPro" id="IPR018490">
    <property type="entry name" value="cNMP-bd_dom_sf"/>
</dbReference>
<evidence type="ECO:0000256" key="10">
    <source>
        <dbReference type="ARBA" id="ARBA00022949"/>
    </source>
</evidence>
<dbReference type="GO" id="GO:0016328">
    <property type="term" value="C:lateral plasma membrane"/>
    <property type="evidence" value="ECO:0007669"/>
    <property type="project" value="UniProtKB-SubCell"/>
</dbReference>
<dbReference type="InterPro" id="IPR055272">
    <property type="entry name" value="POPDC1-3_dom"/>
</dbReference>
<evidence type="ECO:0000256" key="6">
    <source>
        <dbReference type="ARBA" id="ARBA00022473"/>
    </source>
</evidence>
<comment type="caution">
    <text evidence="17">The sequence shown here is derived from an EMBL/GenBank/DDBJ whole genome shotgun (WGS) entry which is preliminary data.</text>
</comment>
<dbReference type="InterPro" id="IPR006916">
    <property type="entry name" value="POPDC1-3"/>
</dbReference>
<feature type="domain" description="Cyclic nucleotide-binding" evidence="16">
    <location>
        <begin position="146"/>
        <end position="232"/>
    </location>
</feature>
<protein>
    <recommendedName>
        <fullName evidence="16">Cyclic nucleotide-binding domain-containing protein</fullName>
    </recommendedName>
</protein>
<dbReference type="Gene3D" id="2.60.120.10">
    <property type="entry name" value="Jelly Rolls"/>
    <property type="match status" value="1"/>
</dbReference>
<dbReference type="PANTHER" id="PTHR12101:SF17">
    <property type="entry name" value="BLOOD VESSEL EPICARDIAL SUBSTANCE"/>
    <property type="match status" value="1"/>
</dbReference>
<keyword evidence="11 15" id="KW-1133">Transmembrane helix</keyword>
<keyword evidence="8 15" id="KW-0812">Transmembrane</keyword>
<keyword evidence="18" id="KW-1185">Reference proteome</keyword>
<dbReference type="GO" id="GO:0007155">
    <property type="term" value="P:cell adhesion"/>
    <property type="evidence" value="ECO:0007669"/>
    <property type="project" value="UniProtKB-KW"/>
</dbReference>
<keyword evidence="10" id="KW-0965">Cell junction</keyword>
<proteinExistence type="inferred from homology"/>
<sequence length="301" mass="34306">MTFAISKRFTSSKVNPPDVPKPSKVDAKMDADSSIWNNRADFFNRKRFLDHNLSELAGNLSSFLVLAAYTMTDIFALRLVSLVATSLALVFQYYRKIPLWIPIRWNLVLVLINGAMVTKLHLERQRADSMTPTMQELFEKGHFQQRGFSKVEFLRLYELAQVVKVPPGTVVVKKGQAKHSLQFLIEGSVDVLKNGKKVAQLEQYKFIGEISLLGRMLLNNMDTGASADVVVRKNKDATFLVWEFDELIPYLQQDRQVWNALASYLNYDLTSKLLRDGMIQRASSANHPLVLQKKPLFPPQT</sequence>
<dbReference type="SMART" id="SM00100">
    <property type="entry name" value="cNMP"/>
    <property type="match status" value="1"/>
</dbReference>
<reference evidence="17" key="1">
    <citation type="submission" date="2023-08" db="EMBL/GenBank/DDBJ databases">
        <authorList>
            <person name="Audoor S."/>
            <person name="Bilcke G."/>
        </authorList>
    </citation>
    <scope>NUCLEOTIDE SEQUENCE</scope>
</reference>
<accession>A0AAD2FP07</accession>
<dbReference type="Pfam" id="PF00027">
    <property type="entry name" value="cNMP_binding"/>
    <property type="match status" value="1"/>
</dbReference>
<evidence type="ECO:0000313" key="18">
    <source>
        <dbReference type="Proteomes" id="UP001295423"/>
    </source>
</evidence>
<evidence type="ECO:0000256" key="4">
    <source>
        <dbReference type="ARBA" id="ARBA00007146"/>
    </source>
</evidence>
<dbReference type="Proteomes" id="UP001295423">
    <property type="component" value="Unassembled WGS sequence"/>
</dbReference>
<dbReference type="PANTHER" id="PTHR12101">
    <property type="entry name" value="POPEYE DOMAIN CONTAINING PROTEIN"/>
    <property type="match status" value="1"/>
</dbReference>
<dbReference type="GO" id="GO:0030552">
    <property type="term" value="F:cAMP binding"/>
    <property type="evidence" value="ECO:0007669"/>
    <property type="project" value="TreeGrafter"/>
</dbReference>
<name>A0AAD2FP07_9STRA</name>
<feature type="region of interest" description="Disordered" evidence="14">
    <location>
        <begin position="1"/>
        <end position="26"/>
    </location>
</feature>
<dbReference type="GO" id="GO:0005923">
    <property type="term" value="C:bicellular tight junction"/>
    <property type="evidence" value="ECO:0007669"/>
    <property type="project" value="UniProtKB-SubCell"/>
</dbReference>